<organism evidence="1 2">
    <name type="scientific">Jiella pelagia</name>
    <dbReference type="NCBI Taxonomy" id="2986949"/>
    <lineage>
        <taxon>Bacteria</taxon>
        <taxon>Pseudomonadati</taxon>
        <taxon>Pseudomonadota</taxon>
        <taxon>Alphaproteobacteria</taxon>
        <taxon>Hyphomicrobiales</taxon>
        <taxon>Aurantimonadaceae</taxon>
        <taxon>Jiella</taxon>
    </lineage>
</organism>
<evidence type="ECO:0000313" key="2">
    <source>
        <dbReference type="Proteomes" id="UP001164020"/>
    </source>
</evidence>
<gene>
    <name evidence="1" type="ORF">OH818_07620</name>
</gene>
<name>A0ABY7C2C4_9HYPH</name>
<proteinExistence type="predicted"/>
<protein>
    <submittedName>
        <fullName evidence="1">Uncharacterized protein</fullName>
    </submittedName>
</protein>
<keyword evidence="2" id="KW-1185">Reference proteome</keyword>
<dbReference type="RefSeq" id="WP_268882441.1">
    <property type="nucleotide sequence ID" value="NZ_CP114029.1"/>
</dbReference>
<accession>A0ABY7C2C4</accession>
<evidence type="ECO:0000313" key="1">
    <source>
        <dbReference type="EMBL" id="WAP70014.1"/>
    </source>
</evidence>
<reference evidence="1" key="1">
    <citation type="submission" date="2022-12" db="EMBL/GenBank/DDBJ databases">
        <title>Jiella pelagia sp. nov., isolated from phosphonate enriched culture of Northwest Pacific surface seawater.</title>
        <authorList>
            <person name="Shin D.Y."/>
            <person name="Hwang C.Y."/>
        </authorList>
    </citation>
    <scope>NUCLEOTIDE SEQUENCE</scope>
    <source>
        <strain evidence="1">HL-NP1</strain>
    </source>
</reference>
<dbReference type="Proteomes" id="UP001164020">
    <property type="component" value="Chromosome"/>
</dbReference>
<dbReference type="EMBL" id="CP114029">
    <property type="protein sequence ID" value="WAP70014.1"/>
    <property type="molecule type" value="Genomic_DNA"/>
</dbReference>
<sequence length="100" mass="11019">MLERPRRLVAAEIVKAWPGMGIVDPDCPVLALQIAHQPAEQRVLDDVGKIAGMEGMAIVQCSDPLDPIRSFVSPDRLFPANTTFIALSVLLRRTKWRANG</sequence>